<proteinExistence type="predicted"/>
<comment type="caution">
    <text evidence="2">The sequence shown here is derived from an EMBL/GenBank/DDBJ whole genome shotgun (WGS) entry which is preliminary data.</text>
</comment>
<sequence length="256" mass="27621">MAAISDALGIAHFDCGRGSNVEGTFLVAIADALGLGDEARTRSIERNIDLLMEHLTGEEGAGLTYHSVEGTITNRALNAILSEVIDRGFAVVPLDHGAPAARIALARAAEDEDPGAEAGAIEALELSDERKRSLRAVVVREGQSRFRAAVLRAYRGRCAITGTDFESVLEAAHIRPYRGKHTNFVSNGLLLRADLHRMWDVGLLAVDEVDRTVLIANHITAPEYTALRGRPIAIPDDVRQHPLAAALQAQRQWAGL</sequence>
<evidence type="ECO:0000259" key="1">
    <source>
        <dbReference type="Pfam" id="PF13391"/>
    </source>
</evidence>
<dbReference type="InterPro" id="IPR003615">
    <property type="entry name" value="HNH_nuc"/>
</dbReference>
<dbReference type="AlphaFoldDB" id="A0A510V677"/>
<organism evidence="2 3">
    <name type="scientific">Cellulomonas xylanilytica</name>
    <dbReference type="NCBI Taxonomy" id="233583"/>
    <lineage>
        <taxon>Bacteria</taxon>
        <taxon>Bacillati</taxon>
        <taxon>Actinomycetota</taxon>
        <taxon>Actinomycetes</taxon>
        <taxon>Micrococcales</taxon>
        <taxon>Cellulomonadaceae</taxon>
        <taxon>Cellulomonas</taxon>
    </lineage>
</organism>
<protein>
    <recommendedName>
        <fullName evidence="1">HNH nuclease domain-containing protein</fullName>
    </recommendedName>
</protein>
<dbReference type="Pfam" id="PF13391">
    <property type="entry name" value="HNH_2"/>
    <property type="match status" value="1"/>
</dbReference>
<dbReference type="OrthoDB" id="4464809at2"/>
<accession>A0A510V677</accession>
<dbReference type="RefSeq" id="WP_146928244.1">
    <property type="nucleotide sequence ID" value="NZ_BJUB01000009.1"/>
</dbReference>
<feature type="domain" description="HNH nuclease" evidence="1">
    <location>
        <begin position="158"/>
        <end position="207"/>
    </location>
</feature>
<name>A0A510V677_9CELL</name>
<evidence type="ECO:0000313" key="3">
    <source>
        <dbReference type="Proteomes" id="UP000321118"/>
    </source>
</evidence>
<dbReference type="EMBL" id="BJUB01000009">
    <property type="protein sequence ID" value="GEK22377.1"/>
    <property type="molecule type" value="Genomic_DNA"/>
</dbReference>
<evidence type="ECO:0000313" key="2">
    <source>
        <dbReference type="EMBL" id="GEK22377.1"/>
    </source>
</evidence>
<reference evidence="2 3" key="1">
    <citation type="submission" date="2019-07" db="EMBL/GenBank/DDBJ databases">
        <title>Whole genome shotgun sequence of Cellulomonas xylanilytica NBRC 101102.</title>
        <authorList>
            <person name="Hosoyama A."/>
            <person name="Uohara A."/>
            <person name="Ohji S."/>
            <person name="Ichikawa N."/>
        </authorList>
    </citation>
    <scope>NUCLEOTIDE SEQUENCE [LARGE SCALE GENOMIC DNA]</scope>
    <source>
        <strain evidence="2 3">NBRC 101102</strain>
    </source>
</reference>
<gene>
    <name evidence="2" type="ORF">CXY01_28970</name>
</gene>
<keyword evidence="3" id="KW-1185">Reference proteome</keyword>
<dbReference type="Proteomes" id="UP000321118">
    <property type="component" value="Unassembled WGS sequence"/>
</dbReference>